<evidence type="ECO:0000313" key="6">
    <source>
        <dbReference type="Proteomes" id="UP000504628"/>
    </source>
</evidence>
<feature type="signal peptide" evidence="4">
    <location>
        <begin position="1"/>
        <end position="22"/>
    </location>
</feature>
<reference evidence="7" key="1">
    <citation type="submission" date="2025-08" db="UniProtKB">
        <authorList>
            <consortium name="RefSeq"/>
        </authorList>
    </citation>
    <scope>IDENTIFICATION</scope>
    <source>
        <tissue evidence="7">Muscle</tissue>
    </source>
</reference>
<sequence>MSFLSSWSKAMFLIALTFPLYSETSFNSQRLNHPEQPDCDVYKNRLHACTREWRPICGTNGQTYSNRCVFCSRMM</sequence>
<feature type="domain" description="Kazal-like" evidence="5">
    <location>
        <begin position="33"/>
        <end position="75"/>
    </location>
</feature>
<dbReference type="AlphaFoldDB" id="A0A6J2MYS4"/>
<evidence type="ECO:0000313" key="7">
    <source>
        <dbReference type="RefSeq" id="XP_028384746.1"/>
    </source>
</evidence>
<dbReference type="SMART" id="SM00280">
    <property type="entry name" value="KAZAL"/>
    <property type="match status" value="1"/>
</dbReference>
<dbReference type="PANTHER" id="PTHR21312">
    <property type="entry name" value="SERINE PROTEASE INHIBITOR"/>
    <property type="match status" value="1"/>
</dbReference>
<dbReference type="SUPFAM" id="SSF100895">
    <property type="entry name" value="Kazal-type serine protease inhibitors"/>
    <property type="match status" value="1"/>
</dbReference>
<gene>
    <name evidence="7" type="primary">LOC114510300</name>
</gene>
<dbReference type="PANTHER" id="PTHR21312:SF30">
    <property type="entry name" value="SERINE PROTEASE INHIBITOR KAZAL-TYPE 11-RELATED"/>
    <property type="match status" value="1"/>
</dbReference>
<keyword evidence="3" id="KW-1015">Disulfide bond</keyword>
<keyword evidence="4" id="KW-0732">Signal</keyword>
<proteinExistence type="predicted"/>
<dbReference type="Gene3D" id="3.30.60.30">
    <property type="match status" value="1"/>
</dbReference>
<evidence type="ECO:0000256" key="1">
    <source>
        <dbReference type="ARBA" id="ARBA00022690"/>
    </source>
</evidence>
<evidence type="ECO:0000256" key="3">
    <source>
        <dbReference type="ARBA" id="ARBA00023157"/>
    </source>
</evidence>
<dbReference type="InParanoid" id="A0A6J2MYS4"/>
<dbReference type="RefSeq" id="XP_028384746.1">
    <property type="nucleotide sequence ID" value="XM_028528945.1"/>
</dbReference>
<keyword evidence="6" id="KW-1185">Reference proteome</keyword>
<organism evidence="6 7">
    <name type="scientific">Phyllostomus discolor</name>
    <name type="common">pale spear-nosed bat</name>
    <dbReference type="NCBI Taxonomy" id="89673"/>
    <lineage>
        <taxon>Eukaryota</taxon>
        <taxon>Metazoa</taxon>
        <taxon>Chordata</taxon>
        <taxon>Craniata</taxon>
        <taxon>Vertebrata</taxon>
        <taxon>Euteleostomi</taxon>
        <taxon>Mammalia</taxon>
        <taxon>Eutheria</taxon>
        <taxon>Laurasiatheria</taxon>
        <taxon>Chiroptera</taxon>
        <taxon>Yangochiroptera</taxon>
        <taxon>Phyllostomidae</taxon>
        <taxon>Phyllostominae</taxon>
        <taxon>Phyllostomus</taxon>
    </lineage>
</organism>
<dbReference type="InterPro" id="IPR002350">
    <property type="entry name" value="Kazal_dom"/>
</dbReference>
<feature type="chain" id="PRO_5026808718" evidence="4">
    <location>
        <begin position="23"/>
        <end position="75"/>
    </location>
</feature>
<dbReference type="GO" id="GO:0004867">
    <property type="term" value="F:serine-type endopeptidase inhibitor activity"/>
    <property type="evidence" value="ECO:0007669"/>
    <property type="project" value="UniProtKB-KW"/>
</dbReference>
<name>A0A6J2MYS4_9CHIR</name>
<dbReference type="PRINTS" id="PR00290">
    <property type="entry name" value="KAZALINHBTR"/>
</dbReference>
<keyword evidence="2" id="KW-0722">Serine protease inhibitor</keyword>
<dbReference type="Pfam" id="PF00050">
    <property type="entry name" value="Kazal_1"/>
    <property type="match status" value="1"/>
</dbReference>
<dbReference type="Proteomes" id="UP000504628">
    <property type="component" value="Chromosome 13"/>
</dbReference>
<keyword evidence="1" id="KW-0646">Protease inhibitor</keyword>
<dbReference type="InterPro" id="IPR036058">
    <property type="entry name" value="Kazal_dom_sf"/>
</dbReference>
<evidence type="ECO:0000259" key="5">
    <source>
        <dbReference type="PROSITE" id="PS51465"/>
    </source>
</evidence>
<dbReference type="PROSITE" id="PS00282">
    <property type="entry name" value="KAZAL_1"/>
    <property type="match status" value="1"/>
</dbReference>
<evidence type="ECO:0000256" key="4">
    <source>
        <dbReference type="SAM" id="SignalP"/>
    </source>
</evidence>
<dbReference type="GeneID" id="114510300"/>
<dbReference type="PROSITE" id="PS51465">
    <property type="entry name" value="KAZAL_2"/>
    <property type="match status" value="1"/>
</dbReference>
<dbReference type="FunCoup" id="A0A6J2MYS4">
    <property type="interactions" value="5"/>
</dbReference>
<dbReference type="OrthoDB" id="126772at2759"/>
<protein>
    <submittedName>
        <fullName evidence="7">Sperm-associated acrosin inhibitor-like</fullName>
    </submittedName>
</protein>
<evidence type="ECO:0000256" key="2">
    <source>
        <dbReference type="ARBA" id="ARBA00022900"/>
    </source>
</evidence>
<dbReference type="InterPro" id="IPR001239">
    <property type="entry name" value="Prot_inh_Kazal-m"/>
</dbReference>
<accession>A0A6J2MYS4</accession>
<dbReference type="KEGG" id="pdic:114510300"/>